<keyword evidence="3" id="KW-0677">Repeat</keyword>
<feature type="region of interest" description="Disordered" evidence="7">
    <location>
        <begin position="139"/>
        <end position="189"/>
    </location>
</feature>
<dbReference type="InterPro" id="IPR015943">
    <property type="entry name" value="WD40/YVTN_repeat-like_dom_sf"/>
</dbReference>
<dbReference type="VEuPathDB" id="FungiDB:HpaG803912"/>
<feature type="compositionally biased region" description="Low complexity" evidence="7">
    <location>
        <begin position="1159"/>
        <end position="1200"/>
    </location>
</feature>
<evidence type="ECO:0000256" key="1">
    <source>
        <dbReference type="ARBA" id="ARBA00004123"/>
    </source>
</evidence>
<evidence type="ECO:0000256" key="3">
    <source>
        <dbReference type="ARBA" id="ARBA00022737"/>
    </source>
</evidence>
<evidence type="ECO:0000313" key="8">
    <source>
        <dbReference type="EnsemblProtists" id="HpaP803912"/>
    </source>
</evidence>
<feature type="compositionally biased region" description="Basic and acidic residues" evidence="7">
    <location>
        <begin position="1210"/>
        <end position="1222"/>
    </location>
</feature>
<dbReference type="InterPro" id="IPR052416">
    <property type="entry name" value="GTF3C_component"/>
</dbReference>
<dbReference type="EnsemblProtists" id="HpaT803912">
    <property type="protein sequence ID" value="HpaP803912"/>
    <property type="gene ID" value="HpaG803912"/>
</dbReference>
<dbReference type="InterPro" id="IPR019775">
    <property type="entry name" value="WD40_repeat_CS"/>
</dbReference>
<feature type="compositionally biased region" description="Basic residues" evidence="7">
    <location>
        <begin position="1012"/>
        <end position="1022"/>
    </location>
</feature>
<evidence type="ECO:0000313" key="9">
    <source>
        <dbReference type="Proteomes" id="UP000011713"/>
    </source>
</evidence>
<evidence type="ECO:0000256" key="4">
    <source>
        <dbReference type="ARBA" id="ARBA00023163"/>
    </source>
</evidence>
<dbReference type="GO" id="GO:0005634">
    <property type="term" value="C:nucleus"/>
    <property type="evidence" value="ECO:0007669"/>
    <property type="project" value="UniProtKB-SubCell"/>
</dbReference>
<dbReference type="InParanoid" id="M4BC96"/>
<dbReference type="InterPro" id="IPR001680">
    <property type="entry name" value="WD40_rpt"/>
</dbReference>
<dbReference type="SMART" id="SM00320">
    <property type="entry name" value="WD40"/>
    <property type="match status" value="4"/>
</dbReference>
<dbReference type="Gene3D" id="2.130.10.10">
    <property type="entry name" value="YVTN repeat-like/Quinoprotein amine dehydrogenase"/>
    <property type="match status" value="1"/>
</dbReference>
<name>M4BC96_HYAAE</name>
<organism evidence="8 9">
    <name type="scientific">Hyaloperonospora arabidopsidis (strain Emoy2)</name>
    <name type="common">Downy mildew agent</name>
    <name type="synonym">Peronospora arabidopsidis</name>
    <dbReference type="NCBI Taxonomy" id="559515"/>
    <lineage>
        <taxon>Eukaryota</taxon>
        <taxon>Sar</taxon>
        <taxon>Stramenopiles</taxon>
        <taxon>Oomycota</taxon>
        <taxon>Peronosporomycetes</taxon>
        <taxon>Peronosporales</taxon>
        <taxon>Peronosporaceae</taxon>
        <taxon>Hyaloperonospora</taxon>
    </lineage>
</organism>
<feature type="region of interest" description="Disordered" evidence="7">
    <location>
        <begin position="36"/>
        <end position="75"/>
    </location>
</feature>
<feature type="region of interest" description="Disordered" evidence="7">
    <location>
        <begin position="727"/>
        <end position="821"/>
    </location>
</feature>
<dbReference type="PROSITE" id="PS50082">
    <property type="entry name" value="WD_REPEATS_2"/>
    <property type="match status" value="2"/>
</dbReference>
<feature type="compositionally biased region" description="Polar residues" evidence="7">
    <location>
        <begin position="52"/>
        <end position="75"/>
    </location>
</feature>
<dbReference type="Proteomes" id="UP000011713">
    <property type="component" value="Unassembled WGS sequence"/>
</dbReference>
<protein>
    <submittedName>
        <fullName evidence="8">Uncharacterized protein</fullName>
    </submittedName>
</protein>
<feature type="region of interest" description="Disordered" evidence="7">
    <location>
        <begin position="1067"/>
        <end position="1281"/>
    </location>
</feature>
<dbReference type="eggNOG" id="KOG1918">
    <property type="taxonomic scope" value="Eukaryota"/>
</dbReference>
<feature type="compositionally biased region" description="Basic residues" evidence="7">
    <location>
        <begin position="1260"/>
        <end position="1275"/>
    </location>
</feature>
<feature type="compositionally biased region" description="Low complexity" evidence="7">
    <location>
        <begin position="154"/>
        <end position="163"/>
    </location>
</feature>
<feature type="compositionally biased region" description="Low complexity" evidence="7">
    <location>
        <begin position="937"/>
        <end position="952"/>
    </location>
</feature>
<feature type="region of interest" description="Disordered" evidence="7">
    <location>
        <begin position="673"/>
        <end position="699"/>
    </location>
</feature>
<feature type="compositionally biased region" description="Basic residues" evidence="7">
    <location>
        <begin position="1096"/>
        <end position="1106"/>
    </location>
</feature>
<feature type="compositionally biased region" description="Basic and acidic residues" evidence="7">
    <location>
        <begin position="679"/>
        <end position="691"/>
    </location>
</feature>
<feature type="compositionally biased region" description="Basic and acidic residues" evidence="7">
    <location>
        <begin position="1107"/>
        <end position="1128"/>
    </location>
</feature>
<keyword evidence="9" id="KW-1185">Reference proteome</keyword>
<dbReference type="InterPro" id="IPR036322">
    <property type="entry name" value="WD40_repeat_dom_sf"/>
</dbReference>
<feature type="region of interest" description="Disordered" evidence="7">
    <location>
        <begin position="842"/>
        <end position="957"/>
    </location>
</feature>
<keyword evidence="2 6" id="KW-0853">WD repeat</keyword>
<proteinExistence type="predicted"/>
<feature type="repeat" description="WD" evidence="6">
    <location>
        <begin position="403"/>
        <end position="438"/>
    </location>
</feature>
<dbReference type="PANTHER" id="PTHR15052">
    <property type="entry name" value="RNA POLYMERASE III TRANSCRIPTION INITIATION FACTOR COMPLEX SUBUNIT"/>
    <property type="match status" value="1"/>
</dbReference>
<dbReference type="EMBL" id="JH598126">
    <property type="status" value="NOT_ANNOTATED_CDS"/>
    <property type="molecule type" value="Genomic_DNA"/>
</dbReference>
<dbReference type="PROSITE" id="PS00678">
    <property type="entry name" value="WD_REPEATS_1"/>
    <property type="match status" value="1"/>
</dbReference>
<feature type="compositionally biased region" description="Basic residues" evidence="7">
    <location>
        <begin position="730"/>
        <end position="744"/>
    </location>
</feature>
<sequence length="1302" mass="140926">MRLSAWRETVSYGAYMQPIHLQVVGSDAEHASPCAVDKFSSQSSQNSHQTSPKSASELCTETSSSPQHLETSNGPISTQEIAQETAKTKVVTVIPPFTSEIISNDEQMVLNVGGPIWAIDWLPSLPAANAEAVAAAIAESNSREPKRPSPASQAGLKKALNGNKKGKSRVTESVNGETTSGSSDSTEVRGDETMKWRFLALSTHPPCLVEDGKVVKSTPPDHYYDVPEGGRNLIQIWAVPVQRPVVTKAGKLWRTEIDKKKMVKPRIVYAIDHDSGVAWDLQWCSLVNKFPKSDRRKHILGILAVCFGDGSVRVFEIPAILEERLQPKPGTAADCVVEKNAPIVVATVPHIMQLSVQWSPHYWNMLLTGGSDGSVSLWNITSAVQKTDSMGSEQANQEPVEPQRRFQDAVRAVAWSPFDEHIFATTGNDSVFKVWDMREPRVCLRSHRIRSTWGLALQWMDQTSIQISGDQGSVYMYDILVRHVYLFWTMHSTVVTVLTRCLMRCLQSGGYQKLHFHPQIDSPVWDLQLARRGTVPLLISSCTSGSIRAAPAKKLYRAPRNCVEICRLSGEKDSSTEKPFKSLTVSFVRHTVLSTADSMGQSTREFRERDAALHRLRLSSSTAGDYPCFLAAGGHAGLVILFELQEVLDTLVTTFFLPAKKINRSKKIFASTGSHHAAKKEEDMAAGDETKGSTGFGRKTRTLGSFAKARGLHAALGKCKKKPLTYNGKGKAKARSRAKVPKKKSFIDEDDEVEANELDQEEEEPEFKEEDEGDDESELSLIMGDSSDDDRISVSDDDDAAEDVETSTTNEDPEDARLMKEYQLDLTEEDAYLLALQMSRADAASAGAVPETSGGTTAAPTSLTGNAGEGFPAHPLVQEKLQHTTSSAKVAGTAKAKAKPSKTADKTTAGTKVKPVPKSGKGKKRVRPASFTLETMAESSAAKDASDAHLAANKNSEVRLDGDQVGIASSPSASALTAESQTLVTTGVKSSVALAKPSTKRKPPPKALARSKVTKMKSKKPRRSDATDQARALQVFEYQMGVCEKDALKEAIRLSVLEDKHRSLHAEQLAPHLPPEVASGAVPTPIQSKVTPATPRAKKSSQKQQKKVKELNDNVESAGKDADEDMQHQRPQTPRRLQFSPLDDSKSKNRADIVAATMDQGASVAVSGSSQVDAASATVSPKKPSTTGSSSAVKSASVESLEQKPSAKSSQDDMKTPKKQGDTKQAGSASAAVSTILAGKVSARRSKKSTGARIAGSAGKKCKKTPTVSRSRRRSNNAAAQSDFILEGDALLLALKMSEIEY</sequence>
<dbReference type="GO" id="GO:0006383">
    <property type="term" value="P:transcription by RNA polymerase III"/>
    <property type="evidence" value="ECO:0007669"/>
    <property type="project" value="TreeGrafter"/>
</dbReference>
<feature type="compositionally biased region" description="Acidic residues" evidence="7">
    <location>
        <begin position="795"/>
        <end position="805"/>
    </location>
</feature>
<keyword evidence="5" id="KW-0539">Nucleus</keyword>
<dbReference type="STRING" id="559515.M4BC96"/>
<evidence type="ECO:0000256" key="7">
    <source>
        <dbReference type="SAM" id="MobiDB-lite"/>
    </source>
</evidence>
<feature type="compositionally biased region" description="Polar residues" evidence="7">
    <location>
        <begin position="1223"/>
        <end position="1233"/>
    </location>
</feature>
<reference evidence="9" key="1">
    <citation type="journal article" date="2010" name="Science">
        <title>Signatures of adaptation to obligate biotrophy in the Hyaloperonospora arabidopsidis genome.</title>
        <authorList>
            <person name="Baxter L."/>
            <person name="Tripathy S."/>
            <person name="Ishaque N."/>
            <person name="Boot N."/>
            <person name="Cabral A."/>
            <person name="Kemen E."/>
            <person name="Thines M."/>
            <person name="Ah-Fong A."/>
            <person name="Anderson R."/>
            <person name="Badejoko W."/>
            <person name="Bittner-Eddy P."/>
            <person name="Boore J.L."/>
            <person name="Chibucos M.C."/>
            <person name="Coates M."/>
            <person name="Dehal P."/>
            <person name="Delehaunty K."/>
            <person name="Dong S."/>
            <person name="Downton P."/>
            <person name="Dumas B."/>
            <person name="Fabro G."/>
            <person name="Fronick C."/>
            <person name="Fuerstenberg S.I."/>
            <person name="Fulton L."/>
            <person name="Gaulin E."/>
            <person name="Govers F."/>
            <person name="Hughes L."/>
            <person name="Humphray S."/>
            <person name="Jiang R.H."/>
            <person name="Judelson H."/>
            <person name="Kamoun S."/>
            <person name="Kyung K."/>
            <person name="Meijer H."/>
            <person name="Minx P."/>
            <person name="Morris P."/>
            <person name="Nelson J."/>
            <person name="Phuntumart V."/>
            <person name="Qutob D."/>
            <person name="Rehmany A."/>
            <person name="Rougon-Cardoso A."/>
            <person name="Ryden P."/>
            <person name="Torto-Alalibo T."/>
            <person name="Studholme D."/>
            <person name="Wang Y."/>
            <person name="Win J."/>
            <person name="Wood J."/>
            <person name="Clifton S.W."/>
            <person name="Rogers J."/>
            <person name="Van den Ackerveken G."/>
            <person name="Jones J.D."/>
            <person name="McDowell J.M."/>
            <person name="Beynon J."/>
            <person name="Tyler B.M."/>
        </authorList>
    </citation>
    <scope>NUCLEOTIDE SEQUENCE [LARGE SCALE GENOMIC DNA]</scope>
    <source>
        <strain evidence="9">Emoy2</strain>
    </source>
</reference>
<dbReference type="GO" id="GO:0000127">
    <property type="term" value="C:transcription factor TFIIIC complex"/>
    <property type="evidence" value="ECO:0007669"/>
    <property type="project" value="TreeGrafter"/>
</dbReference>
<evidence type="ECO:0000256" key="2">
    <source>
        <dbReference type="ARBA" id="ARBA00022574"/>
    </source>
</evidence>
<reference evidence="8" key="2">
    <citation type="submission" date="2015-06" db="UniProtKB">
        <authorList>
            <consortium name="EnsemblProtists"/>
        </authorList>
    </citation>
    <scope>IDENTIFICATION</scope>
    <source>
        <strain evidence="8">Emoy2</strain>
    </source>
</reference>
<dbReference type="HOGENOM" id="CLU_007025_1_0_1"/>
<feature type="compositionally biased region" description="Polar residues" evidence="7">
    <location>
        <begin position="853"/>
        <end position="865"/>
    </location>
</feature>
<feature type="repeat" description="WD" evidence="6">
    <location>
        <begin position="355"/>
        <end position="382"/>
    </location>
</feature>
<feature type="compositionally biased region" description="Acidic residues" evidence="7">
    <location>
        <begin position="748"/>
        <end position="778"/>
    </location>
</feature>
<feature type="compositionally biased region" description="Low complexity" evidence="7">
    <location>
        <begin position="906"/>
        <end position="919"/>
    </location>
</feature>
<dbReference type="SUPFAM" id="SSF50978">
    <property type="entry name" value="WD40 repeat-like"/>
    <property type="match status" value="1"/>
</dbReference>
<dbReference type="PANTHER" id="PTHR15052:SF2">
    <property type="entry name" value="GENERAL TRANSCRIPTION FACTOR 3C POLYPEPTIDE 2"/>
    <property type="match status" value="1"/>
</dbReference>
<feature type="region of interest" description="Disordered" evidence="7">
    <location>
        <begin position="992"/>
        <end position="1028"/>
    </location>
</feature>
<comment type="subcellular location">
    <subcellularLocation>
        <location evidence="1">Nucleus</location>
    </subcellularLocation>
</comment>
<dbReference type="Pfam" id="PF00400">
    <property type="entry name" value="WD40"/>
    <property type="match status" value="1"/>
</dbReference>
<evidence type="ECO:0000256" key="5">
    <source>
        <dbReference type="ARBA" id="ARBA00023242"/>
    </source>
</evidence>
<dbReference type="OMA" id="FEVPMIP"/>
<feature type="compositionally biased region" description="Low complexity" evidence="7">
    <location>
        <begin position="40"/>
        <end position="51"/>
    </location>
</feature>
<feature type="compositionally biased region" description="Low complexity" evidence="7">
    <location>
        <begin position="176"/>
        <end position="185"/>
    </location>
</feature>
<accession>M4BC96</accession>
<keyword evidence="4" id="KW-0804">Transcription</keyword>
<evidence type="ECO:0000256" key="6">
    <source>
        <dbReference type="PROSITE-ProRule" id="PRU00221"/>
    </source>
</evidence>